<accession>A0ABR7M0F6</accession>
<dbReference type="Pfam" id="PF02945">
    <property type="entry name" value="Endonuclease_7"/>
    <property type="match status" value="1"/>
</dbReference>
<dbReference type="Proteomes" id="UP000805614">
    <property type="component" value="Unassembled WGS sequence"/>
</dbReference>
<dbReference type="Gene3D" id="3.40.1800.10">
    <property type="entry name" value="His-Me finger endonucleases"/>
    <property type="match status" value="1"/>
</dbReference>
<keyword evidence="2" id="KW-1185">Reference proteome</keyword>
<dbReference type="SUPFAM" id="SSF54060">
    <property type="entry name" value="His-Me finger endonucleases"/>
    <property type="match status" value="1"/>
</dbReference>
<dbReference type="GO" id="GO:0004519">
    <property type="term" value="F:endonuclease activity"/>
    <property type="evidence" value="ECO:0007669"/>
    <property type="project" value="UniProtKB-KW"/>
</dbReference>
<keyword evidence="1" id="KW-0540">Nuclease</keyword>
<dbReference type="EMBL" id="JABVEC010000044">
    <property type="protein sequence ID" value="MBC6470588.1"/>
    <property type="molecule type" value="Genomic_DNA"/>
</dbReference>
<reference evidence="1 2" key="1">
    <citation type="submission" date="2020-06" db="EMBL/GenBank/DDBJ databases">
        <title>Actinomadura xiongansis sp. nov., isolated from soil of Baiyangdian.</title>
        <authorList>
            <person name="Zhang X."/>
        </authorList>
    </citation>
    <scope>NUCLEOTIDE SEQUENCE [LARGE SCALE GENOMIC DNA]</scope>
    <source>
        <strain evidence="1 2">HBUM206468</strain>
    </source>
</reference>
<gene>
    <name evidence="1" type="ORF">HKK74_34620</name>
</gene>
<keyword evidence="1" id="KW-0378">Hydrolase</keyword>
<protein>
    <submittedName>
        <fullName evidence="1">Endonuclease VII domain-containing protein</fullName>
    </submittedName>
</protein>
<dbReference type="InterPro" id="IPR004211">
    <property type="entry name" value="Endonuclease_7"/>
</dbReference>
<organism evidence="1 2">
    <name type="scientific">Actinomadura alba</name>
    <dbReference type="NCBI Taxonomy" id="406431"/>
    <lineage>
        <taxon>Bacteria</taxon>
        <taxon>Bacillati</taxon>
        <taxon>Actinomycetota</taxon>
        <taxon>Actinomycetes</taxon>
        <taxon>Streptosporangiales</taxon>
        <taxon>Thermomonosporaceae</taxon>
        <taxon>Actinomadura</taxon>
    </lineage>
</organism>
<dbReference type="InterPro" id="IPR038563">
    <property type="entry name" value="Endonuclease_7_sf"/>
</dbReference>
<keyword evidence="1" id="KW-0255">Endonuclease</keyword>
<sequence>MEMPLTTKRCVACESEKPLSDFHRRSVSPDGRHYYCKSCRRDMRLKRYEPHRKKPILPDGLRRCGGCMTVKPIAEFANGGRGGCKDCAAARQLKYLYGITVAEYEALLAAQGGQCGICGVGECLSGQRFSVDHDHSCCPKRSCGKCVRGLLCRHCNAALGLFRDSPELLARAQSWLRPNGVMKGPGNED</sequence>
<evidence type="ECO:0000313" key="1">
    <source>
        <dbReference type="EMBL" id="MBC6470588.1"/>
    </source>
</evidence>
<comment type="caution">
    <text evidence="1">The sequence shown here is derived from an EMBL/GenBank/DDBJ whole genome shotgun (WGS) entry which is preliminary data.</text>
</comment>
<evidence type="ECO:0000313" key="2">
    <source>
        <dbReference type="Proteomes" id="UP000805614"/>
    </source>
</evidence>
<dbReference type="InterPro" id="IPR044925">
    <property type="entry name" value="His-Me_finger_sf"/>
</dbReference>
<proteinExistence type="predicted"/>
<name>A0ABR7M0F6_9ACTN</name>